<dbReference type="SUPFAM" id="SSF63491">
    <property type="entry name" value="BAG domain"/>
    <property type="match status" value="1"/>
</dbReference>
<feature type="compositionally biased region" description="Low complexity" evidence="2">
    <location>
        <begin position="118"/>
        <end position="136"/>
    </location>
</feature>
<feature type="compositionally biased region" description="Polar residues" evidence="2">
    <location>
        <begin position="244"/>
        <end position="261"/>
    </location>
</feature>
<feature type="compositionally biased region" description="Acidic residues" evidence="2">
    <location>
        <begin position="331"/>
        <end position="345"/>
    </location>
</feature>
<dbReference type="GO" id="GO:0050821">
    <property type="term" value="P:protein stabilization"/>
    <property type="evidence" value="ECO:0007669"/>
    <property type="project" value="TreeGrafter"/>
</dbReference>
<dbReference type="EMBL" id="BQFW01000001">
    <property type="protein sequence ID" value="GJJ68309.1"/>
    <property type="molecule type" value="Genomic_DNA"/>
</dbReference>
<feature type="compositionally biased region" description="Basic residues" evidence="2">
    <location>
        <begin position="106"/>
        <end position="117"/>
    </location>
</feature>
<reference evidence="4" key="2">
    <citation type="journal article" date="2022" name="Microbiol. Resour. Announc.">
        <title>Whole-Genome Sequence of Entomortierella parvispora E1425, a Mucoromycotan Fungus Associated with Burkholderiaceae-Related Endosymbiotic Bacteria.</title>
        <authorList>
            <person name="Herlambang A."/>
            <person name="Guo Y."/>
            <person name="Takashima Y."/>
            <person name="Narisawa K."/>
            <person name="Ohta H."/>
            <person name="Nishizawa T."/>
        </authorList>
    </citation>
    <scope>NUCLEOTIDE SEQUENCE</scope>
    <source>
        <strain evidence="4">E1425</strain>
    </source>
</reference>
<proteinExistence type="predicted"/>
<keyword evidence="1" id="KW-0143">Chaperone</keyword>
<feature type="compositionally biased region" description="Basic residues" evidence="2">
    <location>
        <begin position="281"/>
        <end position="293"/>
    </location>
</feature>
<dbReference type="AlphaFoldDB" id="A0A9P3H1C8"/>
<feature type="region of interest" description="Disordered" evidence="2">
    <location>
        <begin position="1"/>
        <end position="355"/>
    </location>
</feature>
<dbReference type="GO" id="GO:0005634">
    <property type="term" value="C:nucleus"/>
    <property type="evidence" value="ECO:0007669"/>
    <property type="project" value="TreeGrafter"/>
</dbReference>
<dbReference type="OrthoDB" id="333905at2759"/>
<evidence type="ECO:0000259" key="3">
    <source>
        <dbReference type="PROSITE" id="PS51035"/>
    </source>
</evidence>
<dbReference type="Pfam" id="PF02179">
    <property type="entry name" value="BAG"/>
    <property type="match status" value="1"/>
</dbReference>
<feature type="compositionally biased region" description="Basic residues" evidence="2">
    <location>
        <begin position="85"/>
        <end position="95"/>
    </location>
</feature>
<feature type="compositionally biased region" description="Basic and acidic residues" evidence="2">
    <location>
        <begin position="346"/>
        <end position="355"/>
    </location>
</feature>
<evidence type="ECO:0000313" key="5">
    <source>
        <dbReference type="Proteomes" id="UP000827284"/>
    </source>
</evidence>
<feature type="compositionally biased region" description="Basic residues" evidence="2">
    <location>
        <begin position="163"/>
        <end position="173"/>
    </location>
</feature>
<dbReference type="Proteomes" id="UP000827284">
    <property type="component" value="Unassembled WGS sequence"/>
</dbReference>
<reference evidence="4" key="1">
    <citation type="submission" date="2021-11" db="EMBL/GenBank/DDBJ databases">
        <authorList>
            <person name="Herlambang A."/>
            <person name="Guo Y."/>
            <person name="Takashima Y."/>
            <person name="Nishizawa T."/>
        </authorList>
    </citation>
    <scope>NUCLEOTIDE SEQUENCE</scope>
    <source>
        <strain evidence="4">E1425</strain>
    </source>
</reference>
<protein>
    <recommendedName>
        <fullName evidence="3">BAG domain-containing protein</fullName>
    </recommendedName>
</protein>
<feature type="domain" description="BAG" evidence="3">
    <location>
        <begin position="385"/>
        <end position="434"/>
    </location>
</feature>
<dbReference type="InterPro" id="IPR003103">
    <property type="entry name" value="BAG_domain"/>
</dbReference>
<organism evidence="4 5">
    <name type="scientific">Entomortierella parvispora</name>
    <dbReference type="NCBI Taxonomy" id="205924"/>
    <lineage>
        <taxon>Eukaryota</taxon>
        <taxon>Fungi</taxon>
        <taxon>Fungi incertae sedis</taxon>
        <taxon>Mucoromycota</taxon>
        <taxon>Mortierellomycotina</taxon>
        <taxon>Mortierellomycetes</taxon>
        <taxon>Mortierellales</taxon>
        <taxon>Mortierellaceae</taxon>
        <taxon>Entomortierella</taxon>
    </lineage>
</organism>
<dbReference type="GO" id="GO:0005829">
    <property type="term" value="C:cytosol"/>
    <property type="evidence" value="ECO:0007669"/>
    <property type="project" value="TreeGrafter"/>
</dbReference>
<feature type="compositionally biased region" description="Acidic residues" evidence="2">
    <location>
        <begin position="298"/>
        <end position="322"/>
    </location>
</feature>
<dbReference type="PANTHER" id="PTHR12329:SF5">
    <property type="entry name" value="STARVIN, ISOFORM E"/>
    <property type="match status" value="1"/>
</dbReference>
<accession>A0A9P3H1C8</accession>
<dbReference type="GO" id="GO:0016020">
    <property type="term" value="C:membrane"/>
    <property type="evidence" value="ECO:0007669"/>
    <property type="project" value="TreeGrafter"/>
</dbReference>
<evidence type="ECO:0000256" key="1">
    <source>
        <dbReference type="ARBA" id="ARBA00023186"/>
    </source>
</evidence>
<dbReference type="GO" id="GO:0000774">
    <property type="term" value="F:adenyl-nucleotide exchange factor activity"/>
    <property type="evidence" value="ECO:0007669"/>
    <property type="project" value="TreeGrafter"/>
</dbReference>
<dbReference type="SMART" id="SM00264">
    <property type="entry name" value="BAG"/>
    <property type="match status" value="1"/>
</dbReference>
<dbReference type="PANTHER" id="PTHR12329">
    <property type="entry name" value="BCL2-ASSOCIATED ATHANOGENE"/>
    <property type="match status" value="1"/>
</dbReference>
<comment type="caution">
    <text evidence="4">The sequence shown here is derived from an EMBL/GenBank/DDBJ whole genome shotgun (WGS) entry which is preliminary data.</text>
</comment>
<dbReference type="Gene3D" id="1.20.58.120">
    <property type="entry name" value="BAG domain"/>
    <property type="match status" value="1"/>
</dbReference>
<name>A0A9P3H1C8_9FUNG</name>
<dbReference type="InterPro" id="IPR036533">
    <property type="entry name" value="BAG_dom_sf"/>
</dbReference>
<keyword evidence="5" id="KW-1185">Reference proteome</keyword>
<dbReference type="PROSITE" id="PS51035">
    <property type="entry name" value="BAG"/>
    <property type="match status" value="1"/>
</dbReference>
<feature type="compositionally biased region" description="Basic residues" evidence="2">
    <location>
        <begin position="233"/>
        <end position="242"/>
    </location>
</feature>
<dbReference type="InterPro" id="IPR039773">
    <property type="entry name" value="BAG_chaperone_regulator"/>
</dbReference>
<gene>
    <name evidence="4" type="ORF">EMPS_00655</name>
</gene>
<evidence type="ECO:0000256" key="2">
    <source>
        <dbReference type="SAM" id="MobiDB-lite"/>
    </source>
</evidence>
<sequence length="446" mass="51603">MYSIFSDPRTAARGSRRPQERRDFFPSFADSFFGDPFSSGVDERPTYSEEEEPQPLKQHSRAQYHQNPLAMADHLGANSQQPHQQQRRQAPRQHQQHQNQEELHHQQHRHQIHRPPRQSHLQQQFQALKQQQERQQPSNGPDHSDHHHPPPMANNLAGQQVPQRKRQGRRQRQRAQQGLTIKPVEAPEATDDMDSLVQAAFGEGAMSSPTTKSPATVPAATWKVHSQPQLKKNVQHGQKHPGHSLQSQQNQRHPGYTQNRTQRQHGQHHPSYSLAQAQSQKPKHQNHQSHHNHKPVETSEEEEQEEEEDEEKDEEEDEEEEEDQKKQQSLDNEDEYPEYSEEEEMKPDPEVQARSNKELAEIRFSLDGLAQELDHVIGGVIPNKKQILMTEENLTKAMLKIDSVDSGGDDSIRKQRKDLVNRAEALLEKVDEFKARTNTHVRTRAK</sequence>
<evidence type="ECO:0000313" key="4">
    <source>
        <dbReference type="EMBL" id="GJJ68309.1"/>
    </source>
</evidence>
<dbReference type="GO" id="GO:0051087">
    <property type="term" value="F:protein-folding chaperone binding"/>
    <property type="evidence" value="ECO:0007669"/>
    <property type="project" value="InterPro"/>
</dbReference>